<keyword evidence="1" id="KW-1133">Transmembrane helix</keyword>
<feature type="transmembrane region" description="Helical" evidence="1">
    <location>
        <begin position="204"/>
        <end position="225"/>
    </location>
</feature>
<proteinExistence type="predicted"/>
<evidence type="ECO:0000313" key="3">
    <source>
        <dbReference type="EMBL" id="KAK5987046.1"/>
    </source>
</evidence>
<keyword evidence="1" id="KW-0472">Membrane</keyword>
<feature type="transmembrane region" description="Helical" evidence="1">
    <location>
        <begin position="14"/>
        <end position="37"/>
    </location>
</feature>
<dbReference type="Pfam" id="PF20684">
    <property type="entry name" value="Fung_rhodopsin"/>
    <property type="match status" value="1"/>
</dbReference>
<comment type="caution">
    <text evidence="3">The sequence shown here is derived from an EMBL/GenBank/DDBJ whole genome shotgun (WGS) entry which is preliminary data.</text>
</comment>
<feature type="transmembrane region" description="Helical" evidence="1">
    <location>
        <begin position="94"/>
        <end position="115"/>
    </location>
</feature>
<evidence type="ECO:0000256" key="1">
    <source>
        <dbReference type="SAM" id="Phobius"/>
    </source>
</evidence>
<feature type="domain" description="Rhodopsin" evidence="2">
    <location>
        <begin position="34"/>
        <end position="266"/>
    </location>
</feature>
<dbReference type="PANTHER" id="PTHR38794:SF1">
    <property type="entry name" value="INTEGRAL MEMBRANE PROTEIN"/>
    <property type="match status" value="1"/>
</dbReference>
<dbReference type="Proteomes" id="UP001338125">
    <property type="component" value="Unassembled WGS sequence"/>
</dbReference>
<organism evidence="3 4">
    <name type="scientific">Cladobotryum mycophilum</name>
    <dbReference type="NCBI Taxonomy" id="491253"/>
    <lineage>
        <taxon>Eukaryota</taxon>
        <taxon>Fungi</taxon>
        <taxon>Dikarya</taxon>
        <taxon>Ascomycota</taxon>
        <taxon>Pezizomycotina</taxon>
        <taxon>Sordariomycetes</taxon>
        <taxon>Hypocreomycetidae</taxon>
        <taxon>Hypocreales</taxon>
        <taxon>Hypocreaceae</taxon>
        <taxon>Cladobotryum</taxon>
    </lineage>
</organism>
<gene>
    <name evidence="3" type="ORF">PT974_11162</name>
</gene>
<reference evidence="3 4" key="1">
    <citation type="submission" date="2024-01" db="EMBL/GenBank/DDBJ databases">
        <title>Complete genome of Cladobotryum mycophilum ATHUM6906.</title>
        <authorList>
            <person name="Christinaki A.C."/>
            <person name="Myridakis A.I."/>
            <person name="Kouvelis V.N."/>
        </authorList>
    </citation>
    <scope>NUCLEOTIDE SEQUENCE [LARGE SCALE GENOMIC DNA]</scope>
    <source>
        <strain evidence="3 4">ATHUM6906</strain>
    </source>
</reference>
<name>A0ABR0S5E8_9HYPO</name>
<keyword evidence="1" id="KW-0812">Transmembrane</keyword>
<feature type="transmembrane region" description="Helical" evidence="1">
    <location>
        <begin position="127"/>
        <end position="149"/>
    </location>
</feature>
<feature type="transmembrane region" description="Helical" evidence="1">
    <location>
        <begin position="169"/>
        <end position="192"/>
    </location>
</feature>
<feature type="transmembrane region" description="Helical" evidence="1">
    <location>
        <begin position="49"/>
        <end position="74"/>
    </location>
</feature>
<evidence type="ECO:0000259" key="2">
    <source>
        <dbReference type="Pfam" id="PF20684"/>
    </source>
</evidence>
<dbReference type="EMBL" id="JAVFKD010000016">
    <property type="protein sequence ID" value="KAK5987046.1"/>
    <property type="molecule type" value="Genomic_DNA"/>
</dbReference>
<accession>A0ABR0S5E8</accession>
<sequence>MPSQEYITHFNESILVAILTCMFLASVVCVVITRLLTKLAMVRVLKIDDYLVILATLLAGAQSAAVLVQCSNGLGKQVDTLSERQISIFLKFEYAANVLFVASLLFAKLSVGAAIKTLLMPPERRKMVLAVEVCVLLWAVSAIMTFLFQCKLPTPWDHVKGACINRIAFWTYFSVGNIVTDLGLIAVMAHAVRHIQLSWSKMAMVVVVFGSRILVVPAVICQVYFSYKGFHSGDITFGTWKSTVLIQVVQCLSLTTACVPYFKKFFESLISGGLDMRQRNAADRSGYYLSDASGQSTGQQMVDVSKSGRDSTTAAAAKQGVPGMRRAKRARRSWCTRRGTCTKEEGKSRALDAFCVSTFVGRSAMRALIDILLPPLLQAS</sequence>
<dbReference type="InterPro" id="IPR049326">
    <property type="entry name" value="Rhodopsin_dom_fungi"/>
</dbReference>
<dbReference type="PANTHER" id="PTHR38794">
    <property type="entry name" value="INTEGRAL MEMBRANE PROTEIN"/>
    <property type="match status" value="1"/>
</dbReference>
<keyword evidence="4" id="KW-1185">Reference proteome</keyword>
<protein>
    <recommendedName>
        <fullName evidence="2">Rhodopsin domain-containing protein</fullName>
    </recommendedName>
</protein>
<evidence type="ECO:0000313" key="4">
    <source>
        <dbReference type="Proteomes" id="UP001338125"/>
    </source>
</evidence>